<evidence type="ECO:0000313" key="1">
    <source>
        <dbReference type="EMBL" id="KAJ8418605.1"/>
    </source>
</evidence>
<reference evidence="1" key="1">
    <citation type="journal article" date="2023" name="Science">
        <title>Genome structures resolve the early diversification of teleost fishes.</title>
        <authorList>
            <person name="Parey E."/>
            <person name="Louis A."/>
            <person name="Montfort J."/>
            <person name="Bouchez O."/>
            <person name="Roques C."/>
            <person name="Iampietro C."/>
            <person name="Lluch J."/>
            <person name="Castinel A."/>
            <person name="Donnadieu C."/>
            <person name="Desvignes T."/>
            <person name="Floi Bucao C."/>
            <person name="Jouanno E."/>
            <person name="Wen M."/>
            <person name="Mejri S."/>
            <person name="Dirks R."/>
            <person name="Jansen H."/>
            <person name="Henkel C."/>
            <person name="Chen W.J."/>
            <person name="Zahm M."/>
            <person name="Cabau C."/>
            <person name="Klopp C."/>
            <person name="Thompson A.W."/>
            <person name="Robinson-Rechavi M."/>
            <person name="Braasch I."/>
            <person name="Lecointre G."/>
            <person name="Bobe J."/>
            <person name="Postlethwait J.H."/>
            <person name="Berthelot C."/>
            <person name="Roest Crollius H."/>
            <person name="Guiguen Y."/>
        </authorList>
    </citation>
    <scope>NUCLEOTIDE SEQUENCE</scope>
    <source>
        <strain evidence="1">NC1722</strain>
    </source>
</reference>
<evidence type="ECO:0000313" key="2">
    <source>
        <dbReference type="Proteomes" id="UP001221898"/>
    </source>
</evidence>
<keyword evidence="2" id="KW-1185">Reference proteome</keyword>
<dbReference type="AlphaFoldDB" id="A0AAD7X378"/>
<gene>
    <name evidence="1" type="ORF">AAFF_G00001040</name>
</gene>
<dbReference type="Proteomes" id="UP001221898">
    <property type="component" value="Unassembled WGS sequence"/>
</dbReference>
<sequence length="112" mass="12621">MEGPCWHVDATERFQYSTSAITQNALRLLLSQSGSMGREYNGILEDAAVAWKPMGVVSVVGYPGLESCWIWCIEDPEEYIFSTAFRLLELQMSGLMRQGRVKDGWVNDTVLL</sequence>
<accession>A0AAD7X378</accession>
<protein>
    <submittedName>
        <fullName evidence="1">Uncharacterized protein</fullName>
    </submittedName>
</protein>
<name>A0AAD7X378_9TELE</name>
<dbReference type="EMBL" id="JAINUG010000001">
    <property type="protein sequence ID" value="KAJ8418605.1"/>
    <property type="molecule type" value="Genomic_DNA"/>
</dbReference>
<proteinExistence type="predicted"/>
<comment type="caution">
    <text evidence="1">The sequence shown here is derived from an EMBL/GenBank/DDBJ whole genome shotgun (WGS) entry which is preliminary data.</text>
</comment>
<organism evidence="1 2">
    <name type="scientific">Aldrovandia affinis</name>
    <dbReference type="NCBI Taxonomy" id="143900"/>
    <lineage>
        <taxon>Eukaryota</taxon>
        <taxon>Metazoa</taxon>
        <taxon>Chordata</taxon>
        <taxon>Craniata</taxon>
        <taxon>Vertebrata</taxon>
        <taxon>Euteleostomi</taxon>
        <taxon>Actinopterygii</taxon>
        <taxon>Neopterygii</taxon>
        <taxon>Teleostei</taxon>
        <taxon>Notacanthiformes</taxon>
        <taxon>Halosauridae</taxon>
        <taxon>Aldrovandia</taxon>
    </lineage>
</organism>